<evidence type="ECO:0000313" key="13">
    <source>
        <dbReference type="Proteomes" id="UP000007875"/>
    </source>
</evidence>
<keyword evidence="5" id="KW-0677">Repeat</keyword>
<dbReference type="Pfam" id="PF01607">
    <property type="entry name" value="CBM_14"/>
    <property type="match status" value="1"/>
</dbReference>
<dbReference type="STRING" id="51511.ENSCSAVP00000003561"/>
<keyword evidence="7" id="KW-1015">Disulfide bond</keyword>
<evidence type="ECO:0000256" key="10">
    <source>
        <dbReference type="SAM" id="SignalP"/>
    </source>
</evidence>
<dbReference type="AlphaFoldDB" id="H2YE13"/>
<name>H2YE13_CIOSA</name>
<feature type="chain" id="PRO_5003578535" description="chitinase" evidence="10">
    <location>
        <begin position="25"/>
        <end position="352"/>
    </location>
</feature>
<dbReference type="OMA" id="IREIECH"/>
<dbReference type="PROSITE" id="PS50940">
    <property type="entry name" value="CHIT_BIND_II"/>
    <property type="match status" value="1"/>
</dbReference>
<evidence type="ECO:0000256" key="8">
    <source>
        <dbReference type="ARBA" id="ARBA00023180"/>
    </source>
</evidence>
<keyword evidence="3" id="KW-0147">Chitin-binding</keyword>
<dbReference type="InParanoid" id="H2YE13"/>
<keyword evidence="4 10" id="KW-0732">Signal</keyword>
<dbReference type="InterPro" id="IPR002557">
    <property type="entry name" value="Chitin-bd_dom"/>
</dbReference>
<organism evidence="12 13">
    <name type="scientific">Ciona savignyi</name>
    <name type="common">Pacific transparent sea squirt</name>
    <dbReference type="NCBI Taxonomy" id="51511"/>
    <lineage>
        <taxon>Eukaryota</taxon>
        <taxon>Metazoa</taxon>
        <taxon>Chordata</taxon>
        <taxon>Tunicata</taxon>
        <taxon>Ascidiacea</taxon>
        <taxon>Phlebobranchia</taxon>
        <taxon>Cionidae</taxon>
        <taxon>Ciona</taxon>
    </lineage>
</organism>
<evidence type="ECO:0000256" key="3">
    <source>
        <dbReference type="ARBA" id="ARBA00022669"/>
    </source>
</evidence>
<dbReference type="HOGENOM" id="CLU_041201_0_1_1"/>
<dbReference type="InterPro" id="IPR051940">
    <property type="entry name" value="Chitin_bind-dev_reg"/>
</dbReference>
<dbReference type="GO" id="GO:0006032">
    <property type="term" value="P:chitin catabolic process"/>
    <property type="evidence" value="ECO:0007669"/>
    <property type="project" value="UniProtKB-KW"/>
</dbReference>
<feature type="compositionally biased region" description="Low complexity" evidence="9">
    <location>
        <begin position="247"/>
        <end position="276"/>
    </location>
</feature>
<reference evidence="12" key="3">
    <citation type="submission" date="2025-09" db="UniProtKB">
        <authorList>
            <consortium name="Ensembl"/>
        </authorList>
    </citation>
    <scope>IDENTIFICATION</scope>
</reference>
<dbReference type="GO" id="GO:0005576">
    <property type="term" value="C:extracellular region"/>
    <property type="evidence" value="ECO:0007669"/>
    <property type="project" value="InterPro"/>
</dbReference>
<accession>H2YE13</accession>
<dbReference type="GeneTree" id="ENSGT00530000064554"/>
<reference evidence="12" key="2">
    <citation type="submission" date="2025-08" db="UniProtKB">
        <authorList>
            <consortium name="Ensembl"/>
        </authorList>
    </citation>
    <scope>IDENTIFICATION</scope>
</reference>
<keyword evidence="13" id="KW-1185">Reference proteome</keyword>
<dbReference type="PANTHER" id="PTHR23301:SF0">
    <property type="entry name" value="CHITIN-BINDING TYPE-2 DOMAIN-CONTAINING PROTEIN-RELATED"/>
    <property type="match status" value="1"/>
</dbReference>
<keyword evidence="6" id="KW-0146">Chitin degradation</keyword>
<evidence type="ECO:0000256" key="4">
    <source>
        <dbReference type="ARBA" id="ARBA00022729"/>
    </source>
</evidence>
<feature type="signal peptide" evidence="10">
    <location>
        <begin position="1"/>
        <end position="24"/>
    </location>
</feature>
<sequence length="352" mass="39114">MMSTCLVACLCLLLLGSEIREIECHGRLMEPPSRSSMHRVMEDPDVKPYSNRIVPNFNDMGLNCGGRSSQIANGGKCGVCGDPYQASQPRENEAGGRYAQGFVTRTYQRGTIIPVAVELTAPHRGYFEFRICPWNNFNKVVTHACLDQHLLSYSNGETRFYVPVSGAVGMHNMKVRLPSDVTCQQCVLQWRYRTGNSWGTENGESGLGLGQQEEFYGCADVAILDGLSPNGMSTTATSRSTSVSQVWSTTKWTQPPTPHWTTTQTTTTTQTPQSTTDIPPNPIPASQVPDCKYSPPMVPLPVLNECDKFYQCWNQHLPPHKMRCGPGTVYNPEIQRCDHKYNVALPCGTRPW</sequence>
<dbReference type="GO" id="GO:0008843">
    <property type="term" value="F:endochitinase activity"/>
    <property type="evidence" value="ECO:0007669"/>
    <property type="project" value="UniProtKB-EC"/>
</dbReference>
<protein>
    <recommendedName>
        <fullName evidence="2">chitinase</fullName>
        <ecNumber evidence="2">3.2.1.14</ecNumber>
    </recommendedName>
</protein>
<dbReference type="Proteomes" id="UP000007875">
    <property type="component" value="Unassembled WGS sequence"/>
</dbReference>
<dbReference type="GO" id="GO:0008061">
    <property type="term" value="F:chitin binding"/>
    <property type="evidence" value="ECO:0007669"/>
    <property type="project" value="UniProtKB-KW"/>
</dbReference>
<keyword evidence="6" id="KW-0119">Carbohydrate metabolism</keyword>
<feature type="region of interest" description="Disordered" evidence="9">
    <location>
        <begin position="247"/>
        <end position="284"/>
    </location>
</feature>
<reference evidence="13" key="1">
    <citation type="submission" date="2003-08" db="EMBL/GenBank/DDBJ databases">
        <authorList>
            <person name="Birren B."/>
            <person name="Nusbaum C."/>
            <person name="Abebe A."/>
            <person name="Abouelleil A."/>
            <person name="Adekoya E."/>
            <person name="Ait-zahra M."/>
            <person name="Allen N."/>
            <person name="Allen T."/>
            <person name="An P."/>
            <person name="Anderson M."/>
            <person name="Anderson S."/>
            <person name="Arachchi H."/>
            <person name="Armbruster J."/>
            <person name="Bachantsang P."/>
            <person name="Baldwin J."/>
            <person name="Barry A."/>
            <person name="Bayul T."/>
            <person name="Blitshsteyn B."/>
            <person name="Bloom T."/>
            <person name="Blye J."/>
            <person name="Boguslavskiy L."/>
            <person name="Borowsky M."/>
            <person name="Boukhgalter B."/>
            <person name="Brunache A."/>
            <person name="Butler J."/>
            <person name="Calixte N."/>
            <person name="Calvo S."/>
            <person name="Camarata J."/>
            <person name="Campo K."/>
            <person name="Chang J."/>
            <person name="Cheshatsang Y."/>
            <person name="Citroen M."/>
            <person name="Collymore A."/>
            <person name="Considine T."/>
            <person name="Cook A."/>
            <person name="Cooke P."/>
            <person name="Corum B."/>
            <person name="Cuomo C."/>
            <person name="David R."/>
            <person name="Dawoe T."/>
            <person name="Degray S."/>
            <person name="Dodge S."/>
            <person name="Dooley K."/>
            <person name="Dorje P."/>
            <person name="Dorjee K."/>
            <person name="Dorris L."/>
            <person name="Duffey N."/>
            <person name="Dupes A."/>
            <person name="Elkins T."/>
            <person name="Engels R."/>
            <person name="Erickson J."/>
            <person name="Farina A."/>
            <person name="Faro S."/>
            <person name="Ferreira P."/>
            <person name="Fischer H."/>
            <person name="Fitzgerald M."/>
            <person name="Foley K."/>
            <person name="Gage D."/>
            <person name="Galagan J."/>
            <person name="Gearin G."/>
            <person name="Gnerre S."/>
            <person name="Gnirke A."/>
            <person name="Goyette A."/>
            <person name="Graham J."/>
            <person name="Grandbois E."/>
            <person name="Gyaltsen K."/>
            <person name="Hafez N."/>
            <person name="Hagopian D."/>
            <person name="Hagos B."/>
            <person name="Hall J."/>
            <person name="Hatcher B."/>
            <person name="Heller A."/>
            <person name="Higgins H."/>
            <person name="Honan T."/>
            <person name="Horn A."/>
            <person name="Houde N."/>
            <person name="Hughes L."/>
            <person name="Hulme W."/>
            <person name="Husby E."/>
            <person name="Iliev I."/>
            <person name="Jaffe D."/>
            <person name="Jones C."/>
            <person name="Kamal M."/>
            <person name="Kamat A."/>
            <person name="Kamvysselis M."/>
            <person name="Karlsson E."/>
            <person name="Kells C."/>
            <person name="Kieu A."/>
            <person name="Kisner P."/>
            <person name="Kodira C."/>
            <person name="Kulbokas E."/>
            <person name="Labutti K."/>
            <person name="Lama D."/>
            <person name="Landers T."/>
            <person name="Leger J."/>
            <person name="Levine S."/>
            <person name="Lewis D."/>
            <person name="Lewis T."/>
            <person name="Lindblad-toh K."/>
            <person name="Liu X."/>
            <person name="Lokyitsang T."/>
            <person name="Lokyitsang Y."/>
            <person name="Lucien O."/>
            <person name="Lui A."/>
            <person name="Ma L.J."/>
            <person name="Mabbitt R."/>
            <person name="Macdonald J."/>
            <person name="Maclean C."/>
            <person name="Major J."/>
            <person name="Manning J."/>
            <person name="Marabella R."/>
            <person name="Maru K."/>
            <person name="Matthews C."/>
            <person name="Mauceli E."/>
            <person name="Mccarthy M."/>
            <person name="Mcdonough S."/>
            <person name="Mcghee T."/>
            <person name="Meldrim J."/>
            <person name="Meneus L."/>
            <person name="Mesirov J."/>
            <person name="Mihalev A."/>
            <person name="Mihova T."/>
            <person name="Mikkelsen T."/>
            <person name="Mlenga V."/>
            <person name="Moru K."/>
            <person name="Mozes J."/>
            <person name="Mulrain L."/>
            <person name="Munson G."/>
            <person name="Naylor J."/>
            <person name="Newes C."/>
            <person name="Nguyen C."/>
            <person name="Nguyen N."/>
            <person name="Nguyen T."/>
            <person name="Nicol R."/>
            <person name="Nielsen C."/>
            <person name="Nizzari M."/>
            <person name="Norbu C."/>
            <person name="Norbu N."/>
            <person name="O'donnell P."/>
            <person name="Okoawo O."/>
            <person name="O'leary S."/>
            <person name="Omotosho B."/>
            <person name="O'neill K."/>
            <person name="Osman S."/>
            <person name="Parker S."/>
            <person name="Perrin D."/>
            <person name="Phunkhang P."/>
            <person name="Piqani B."/>
            <person name="Purcell S."/>
            <person name="Rachupka T."/>
            <person name="Ramasamy U."/>
            <person name="Rameau R."/>
            <person name="Ray V."/>
            <person name="Raymond C."/>
            <person name="Retta R."/>
            <person name="Richardson S."/>
            <person name="Rise C."/>
            <person name="Rodriguez J."/>
            <person name="Rogers J."/>
            <person name="Rogov P."/>
            <person name="Rutman M."/>
            <person name="Schupbach R."/>
            <person name="Seaman C."/>
            <person name="Settipalli S."/>
            <person name="Sharpe T."/>
            <person name="Sheridan J."/>
            <person name="Sherpa N."/>
            <person name="Shi J."/>
            <person name="Smirnov S."/>
            <person name="Smith C."/>
            <person name="Sougnez C."/>
            <person name="Spencer B."/>
            <person name="Stalker J."/>
            <person name="Stange-thomann N."/>
            <person name="Stavropoulos S."/>
            <person name="Stetson K."/>
            <person name="Stone C."/>
            <person name="Stone S."/>
            <person name="Stubbs M."/>
            <person name="Talamas J."/>
            <person name="Tchuinga P."/>
            <person name="Tenzing P."/>
            <person name="Tesfaye S."/>
            <person name="Theodore J."/>
            <person name="Thoulutsang Y."/>
            <person name="Topham K."/>
            <person name="Towey S."/>
            <person name="Tsamla T."/>
            <person name="Tsomo N."/>
            <person name="Vallee D."/>
            <person name="Vassiliev H."/>
            <person name="Venkataraman V."/>
            <person name="Vinson J."/>
            <person name="Vo A."/>
            <person name="Wade C."/>
            <person name="Wang S."/>
            <person name="Wangchuk T."/>
            <person name="Wangdi T."/>
            <person name="Whittaker C."/>
            <person name="Wilkinson J."/>
            <person name="Wu Y."/>
            <person name="Wyman D."/>
            <person name="Yadav S."/>
            <person name="Yang S."/>
            <person name="Yang X."/>
            <person name="Yeager S."/>
            <person name="Yee E."/>
            <person name="Young G."/>
            <person name="Zainoun J."/>
            <person name="Zembeck L."/>
            <person name="Zimmer A."/>
            <person name="Zody M."/>
            <person name="Lander E."/>
        </authorList>
    </citation>
    <scope>NUCLEOTIDE SEQUENCE [LARGE SCALE GENOMIC DNA]</scope>
</reference>
<evidence type="ECO:0000256" key="7">
    <source>
        <dbReference type="ARBA" id="ARBA00023157"/>
    </source>
</evidence>
<dbReference type="SUPFAM" id="SSF57625">
    <property type="entry name" value="Invertebrate chitin-binding proteins"/>
    <property type="match status" value="1"/>
</dbReference>
<dbReference type="Ensembl" id="ENSCSAVT00000003616.1">
    <property type="protein sequence ID" value="ENSCSAVP00000003561.1"/>
    <property type="gene ID" value="ENSCSAVG00000002117.1"/>
</dbReference>
<dbReference type="eggNOG" id="ENOG502QUC9">
    <property type="taxonomic scope" value="Eukaryota"/>
</dbReference>
<keyword evidence="6" id="KW-0624">Polysaccharide degradation</keyword>
<evidence type="ECO:0000256" key="1">
    <source>
        <dbReference type="ARBA" id="ARBA00000822"/>
    </source>
</evidence>
<dbReference type="Pfam" id="PF03067">
    <property type="entry name" value="LPMO_10"/>
    <property type="match status" value="1"/>
</dbReference>
<dbReference type="Gene3D" id="2.170.140.10">
    <property type="entry name" value="Chitin binding domain"/>
    <property type="match status" value="1"/>
</dbReference>
<dbReference type="InterPro" id="IPR004302">
    <property type="entry name" value="Cellulose/chitin-bd_N"/>
</dbReference>
<feature type="domain" description="Chitin-binding type-2" evidence="11">
    <location>
        <begin position="288"/>
        <end position="349"/>
    </location>
</feature>
<dbReference type="InterPro" id="IPR036508">
    <property type="entry name" value="Chitin-bd_dom_sf"/>
</dbReference>
<dbReference type="PANTHER" id="PTHR23301">
    <property type="entry name" value="CHITIN BINDING PERITROPHIN-A"/>
    <property type="match status" value="1"/>
</dbReference>
<dbReference type="SMART" id="SM00494">
    <property type="entry name" value="ChtBD2"/>
    <property type="match status" value="1"/>
</dbReference>
<evidence type="ECO:0000313" key="12">
    <source>
        <dbReference type="Ensembl" id="ENSCSAVP00000003561.1"/>
    </source>
</evidence>
<dbReference type="EC" id="3.2.1.14" evidence="2"/>
<comment type="catalytic activity">
    <reaction evidence="1">
        <text>Random endo-hydrolysis of N-acetyl-beta-D-glucosaminide (1-&gt;4)-beta-linkages in chitin and chitodextrins.</text>
        <dbReference type="EC" id="3.2.1.14"/>
    </reaction>
</comment>
<keyword evidence="8" id="KW-0325">Glycoprotein</keyword>
<evidence type="ECO:0000256" key="6">
    <source>
        <dbReference type="ARBA" id="ARBA00023024"/>
    </source>
</evidence>
<evidence type="ECO:0000256" key="5">
    <source>
        <dbReference type="ARBA" id="ARBA00022737"/>
    </source>
</evidence>
<evidence type="ECO:0000259" key="11">
    <source>
        <dbReference type="PROSITE" id="PS50940"/>
    </source>
</evidence>
<evidence type="ECO:0000256" key="2">
    <source>
        <dbReference type="ARBA" id="ARBA00012729"/>
    </source>
</evidence>
<evidence type="ECO:0000256" key="9">
    <source>
        <dbReference type="SAM" id="MobiDB-lite"/>
    </source>
</evidence>
<proteinExistence type="predicted"/>